<protein>
    <submittedName>
        <fullName evidence="1">Uncharacterized protein</fullName>
    </submittedName>
</protein>
<evidence type="ECO:0000313" key="2">
    <source>
        <dbReference type="Proteomes" id="UP001333110"/>
    </source>
</evidence>
<reference evidence="1 2" key="1">
    <citation type="journal article" date="2023" name="J. Hered.">
        <title>Chromosome-level genome of the wood stork (Mycteria americana) provides insight into avian chromosome evolution.</title>
        <authorList>
            <person name="Flamio R. Jr."/>
            <person name="Ramstad K.M."/>
        </authorList>
    </citation>
    <scope>NUCLEOTIDE SEQUENCE [LARGE SCALE GENOMIC DNA]</scope>
    <source>
        <strain evidence="1">JAX WOST 10</strain>
    </source>
</reference>
<sequence length="82" mass="9042">MVFVPRGNPGYAYKLGDERLESSPRGKRSGGLGCWQVEYESTVCPGSQRPIRVLGCIKHSIASQSREAIVPLCTALVWLHLK</sequence>
<dbReference type="EMBL" id="JAUNZN010000015">
    <property type="protein sequence ID" value="KAK4812338.1"/>
    <property type="molecule type" value="Genomic_DNA"/>
</dbReference>
<keyword evidence="2" id="KW-1185">Reference proteome</keyword>
<dbReference type="Proteomes" id="UP001333110">
    <property type="component" value="Unassembled WGS sequence"/>
</dbReference>
<organism evidence="1 2">
    <name type="scientific">Mycteria americana</name>
    <name type="common">Wood stork</name>
    <dbReference type="NCBI Taxonomy" id="33587"/>
    <lineage>
        <taxon>Eukaryota</taxon>
        <taxon>Metazoa</taxon>
        <taxon>Chordata</taxon>
        <taxon>Craniata</taxon>
        <taxon>Vertebrata</taxon>
        <taxon>Euteleostomi</taxon>
        <taxon>Archelosauria</taxon>
        <taxon>Archosauria</taxon>
        <taxon>Dinosauria</taxon>
        <taxon>Saurischia</taxon>
        <taxon>Theropoda</taxon>
        <taxon>Coelurosauria</taxon>
        <taxon>Aves</taxon>
        <taxon>Neognathae</taxon>
        <taxon>Neoaves</taxon>
        <taxon>Aequornithes</taxon>
        <taxon>Ciconiiformes</taxon>
        <taxon>Ciconiidae</taxon>
        <taxon>Mycteria</taxon>
    </lineage>
</organism>
<comment type="caution">
    <text evidence="1">The sequence shown here is derived from an EMBL/GenBank/DDBJ whole genome shotgun (WGS) entry which is preliminary data.</text>
</comment>
<name>A0AAN7MM04_MYCAM</name>
<accession>A0AAN7MM04</accession>
<gene>
    <name evidence="1" type="ORF">QYF61_017115</name>
</gene>
<dbReference type="AlphaFoldDB" id="A0AAN7MM04"/>
<evidence type="ECO:0000313" key="1">
    <source>
        <dbReference type="EMBL" id="KAK4812338.1"/>
    </source>
</evidence>
<proteinExistence type="predicted"/>